<keyword evidence="4" id="KW-0064">Aspartyl protease</keyword>
<dbReference type="InterPro" id="IPR021109">
    <property type="entry name" value="Peptidase_aspartic_dom_sf"/>
</dbReference>
<keyword evidence="2" id="KW-0645">Protease</keyword>
<evidence type="ECO:0000256" key="5">
    <source>
        <dbReference type="ARBA" id="ARBA00022801"/>
    </source>
</evidence>
<organism evidence="9">
    <name type="scientific">Daucus carota subsp. sativus</name>
    <name type="common">Carrot</name>
    <dbReference type="NCBI Taxonomy" id="79200"/>
    <lineage>
        <taxon>Eukaryota</taxon>
        <taxon>Viridiplantae</taxon>
        <taxon>Streptophyta</taxon>
        <taxon>Embryophyta</taxon>
        <taxon>Tracheophyta</taxon>
        <taxon>Spermatophyta</taxon>
        <taxon>Magnoliopsida</taxon>
        <taxon>eudicotyledons</taxon>
        <taxon>Gunneridae</taxon>
        <taxon>Pentapetalae</taxon>
        <taxon>asterids</taxon>
        <taxon>campanulids</taxon>
        <taxon>Apiales</taxon>
        <taxon>Apiaceae</taxon>
        <taxon>Apioideae</taxon>
        <taxon>Scandiceae</taxon>
        <taxon>Daucinae</taxon>
        <taxon>Daucus</taxon>
        <taxon>Daucus sect. Daucus</taxon>
    </lineage>
</organism>
<feature type="active site" evidence="7">
    <location>
        <position position="382"/>
    </location>
</feature>
<dbReference type="InterPro" id="IPR032861">
    <property type="entry name" value="TAXi_N"/>
</dbReference>
<proteinExistence type="inferred from homology"/>
<dbReference type="EMBL" id="LNRQ01000001">
    <property type="protein sequence ID" value="KZN11899.1"/>
    <property type="molecule type" value="Genomic_DNA"/>
</dbReference>
<dbReference type="InterPro" id="IPR032799">
    <property type="entry name" value="TAXi_C"/>
</dbReference>
<sequence>MYSDKWGEGNDESPLSWSIMCDSGCFVPILSAPMLIFRASLVLVSFFNNGAAAADRKLLASESHEFHTIKLSSILPGSVCDSSSQGHKLPSPSSLKVVHKHGPCHKTKESSLPSASELLATDESRVKSINSRISFSAARNTFASTDSVRLPAKSGSSLGAGNYLVQVGLGTPKKDLSLIFDTGSDLTWTQCEPCARSCYDQAEPIFDPSKSSAYSNVSCGTPACNQLKSATGNSPGCNTNTCVYGIQYGDQSFSVGFFGKDTLTLTPTDVVPNFFFGCGQNNQGLFGQTAGLIGLARDPLSIVQQTSKQYGQVFSYCLPSRSSETGSLTFGQSYVSKAVKYTPFSSSQGTTFYFIDVLAMFVGGQKLQISPTVFSTAGSIIDSGTVITRLPPAAYTALRDAFRKQMTSYPMGKPVSILDTCYDFSKYNTVKIPTISIIFGGNTKIDIDGSGILYAVSSSQVCLAFAPNSDASDVLIYGNVQQKTMQVVYDVAGNKLGFGAKGCL</sequence>
<dbReference type="FunFam" id="2.40.70.10:FF:000013">
    <property type="entry name" value="Aspartyl protease AED1"/>
    <property type="match status" value="1"/>
</dbReference>
<dbReference type="CDD" id="cd05472">
    <property type="entry name" value="cnd41_like"/>
    <property type="match status" value="1"/>
</dbReference>
<dbReference type="PRINTS" id="PR00792">
    <property type="entry name" value="PEPSIN"/>
</dbReference>
<name>A0A166J8C6_DAUCS</name>
<evidence type="ECO:0000256" key="2">
    <source>
        <dbReference type="ARBA" id="ARBA00022670"/>
    </source>
</evidence>
<evidence type="ECO:0000259" key="8">
    <source>
        <dbReference type="PROSITE" id="PS51767"/>
    </source>
</evidence>
<gene>
    <name evidence="9" type="ORF">DCAR_004555</name>
</gene>
<dbReference type="InterPro" id="IPR033121">
    <property type="entry name" value="PEPTIDASE_A1"/>
</dbReference>
<dbReference type="FunFam" id="2.40.70.10:FF:000021">
    <property type="entry name" value="Aspartyl protease AED1"/>
    <property type="match status" value="1"/>
</dbReference>
<reference evidence="9" key="1">
    <citation type="journal article" date="2016" name="Nat. Genet.">
        <title>A high-quality carrot genome assembly provides new insights into carotenoid accumulation and asterid genome evolution.</title>
        <authorList>
            <person name="Iorizzo M."/>
            <person name="Ellison S."/>
            <person name="Senalik D."/>
            <person name="Zeng P."/>
            <person name="Satapoomin P."/>
            <person name="Huang J."/>
            <person name="Bowman M."/>
            <person name="Iovene M."/>
            <person name="Sanseverino W."/>
            <person name="Cavagnaro P."/>
            <person name="Yildiz M."/>
            <person name="Macko-Podgorni A."/>
            <person name="Moranska E."/>
            <person name="Grzebelus E."/>
            <person name="Grzebelus D."/>
            <person name="Ashrafi H."/>
            <person name="Zheng Z."/>
            <person name="Cheng S."/>
            <person name="Spooner D."/>
            <person name="Van Deynze A."/>
            <person name="Simon P."/>
        </authorList>
    </citation>
    <scope>NUCLEOTIDE SEQUENCE [LARGE SCALE GENOMIC DNA]</scope>
    <source>
        <tissue evidence="9">Leaf</tissue>
    </source>
</reference>
<dbReference type="Pfam" id="PF14543">
    <property type="entry name" value="TAXi_N"/>
    <property type="match status" value="1"/>
</dbReference>
<dbReference type="OMA" id="AKMSKYP"/>
<dbReference type="Gene3D" id="2.40.70.10">
    <property type="entry name" value="Acid Proteases"/>
    <property type="match status" value="2"/>
</dbReference>
<dbReference type="PROSITE" id="PS51767">
    <property type="entry name" value="PEPTIDASE_A1"/>
    <property type="match status" value="1"/>
</dbReference>
<keyword evidence="5" id="KW-0378">Hydrolase</keyword>
<dbReference type="SUPFAM" id="SSF50630">
    <property type="entry name" value="Acid proteases"/>
    <property type="match status" value="1"/>
</dbReference>
<accession>A0A166J8C6</accession>
<evidence type="ECO:0000256" key="1">
    <source>
        <dbReference type="ARBA" id="ARBA00007447"/>
    </source>
</evidence>
<keyword evidence="3" id="KW-0732">Signal</keyword>
<dbReference type="PANTHER" id="PTHR13683">
    <property type="entry name" value="ASPARTYL PROTEASES"/>
    <property type="match status" value="1"/>
</dbReference>
<dbReference type="InterPro" id="IPR033873">
    <property type="entry name" value="CND41-like"/>
</dbReference>
<evidence type="ECO:0000256" key="6">
    <source>
        <dbReference type="ARBA" id="ARBA00023157"/>
    </source>
</evidence>
<dbReference type="AlphaFoldDB" id="A0A166J8C6"/>
<dbReference type="PANTHER" id="PTHR13683:SF750">
    <property type="entry name" value="ASPARTYL PROTEASE AED1"/>
    <property type="match status" value="1"/>
</dbReference>
<evidence type="ECO:0000256" key="3">
    <source>
        <dbReference type="ARBA" id="ARBA00022729"/>
    </source>
</evidence>
<dbReference type="GO" id="GO:0006508">
    <property type="term" value="P:proteolysis"/>
    <property type="evidence" value="ECO:0007669"/>
    <property type="project" value="UniProtKB-KW"/>
</dbReference>
<evidence type="ECO:0000256" key="7">
    <source>
        <dbReference type="PIRSR" id="PIRSR601461-1"/>
    </source>
</evidence>
<keyword evidence="6" id="KW-1015">Disulfide bond</keyword>
<protein>
    <recommendedName>
        <fullName evidence="8">Peptidase A1 domain-containing protein</fullName>
    </recommendedName>
</protein>
<dbReference type="Gramene" id="KZN11899">
    <property type="protein sequence ID" value="KZN11899"/>
    <property type="gene ID" value="DCAR_004555"/>
</dbReference>
<dbReference type="Pfam" id="PF14541">
    <property type="entry name" value="TAXi_C"/>
    <property type="match status" value="1"/>
</dbReference>
<dbReference type="InterPro" id="IPR001461">
    <property type="entry name" value="Aspartic_peptidase_A1"/>
</dbReference>
<comment type="caution">
    <text evidence="9">The sequence shown here is derived from an EMBL/GenBank/DDBJ whole genome shotgun (WGS) entry which is preliminary data.</text>
</comment>
<feature type="active site" evidence="7">
    <location>
        <position position="181"/>
    </location>
</feature>
<comment type="similarity">
    <text evidence="1">Belongs to the peptidase A1 family.</text>
</comment>
<evidence type="ECO:0000313" key="9">
    <source>
        <dbReference type="EMBL" id="KZN11899.1"/>
    </source>
</evidence>
<evidence type="ECO:0000256" key="4">
    <source>
        <dbReference type="ARBA" id="ARBA00022750"/>
    </source>
</evidence>
<feature type="domain" description="Peptidase A1" evidence="8">
    <location>
        <begin position="163"/>
        <end position="499"/>
    </location>
</feature>
<dbReference type="GO" id="GO:0004190">
    <property type="term" value="F:aspartic-type endopeptidase activity"/>
    <property type="evidence" value="ECO:0007669"/>
    <property type="project" value="UniProtKB-KW"/>
</dbReference>